<dbReference type="SUPFAM" id="SSF50630">
    <property type="entry name" value="Acid proteases"/>
    <property type="match status" value="1"/>
</dbReference>
<evidence type="ECO:0000313" key="1">
    <source>
        <dbReference type="EMBL" id="KAJ1214286.1"/>
    </source>
</evidence>
<dbReference type="InterPro" id="IPR050951">
    <property type="entry name" value="Retrovirus_Pol_polyprotein"/>
</dbReference>
<name>A0AAV7WNH2_PLEWA</name>
<dbReference type="SUPFAM" id="SSF56672">
    <property type="entry name" value="DNA/RNA polymerases"/>
    <property type="match status" value="1"/>
</dbReference>
<dbReference type="Gene3D" id="3.10.10.10">
    <property type="entry name" value="HIV Type 1 Reverse Transcriptase, subunit A, domain 1"/>
    <property type="match status" value="1"/>
</dbReference>
<protein>
    <submittedName>
        <fullName evidence="1">Uncharacterized protein</fullName>
    </submittedName>
</protein>
<dbReference type="PANTHER" id="PTHR37984:SF9">
    <property type="entry name" value="INTEGRASE CATALYTIC DOMAIN-CONTAINING PROTEIN"/>
    <property type="match status" value="1"/>
</dbReference>
<dbReference type="Gene3D" id="3.30.70.270">
    <property type="match status" value="1"/>
</dbReference>
<organism evidence="1 2">
    <name type="scientific">Pleurodeles waltl</name>
    <name type="common">Iberian ribbed newt</name>
    <dbReference type="NCBI Taxonomy" id="8319"/>
    <lineage>
        <taxon>Eukaryota</taxon>
        <taxon>Metazoa</taxon>
        <taxon>Chordata</taxon>
        <taxon>Craniata</taxon>
        <taxon>Vertebrata</taxon>
        <taxon>Euteleostomi</taxon>
        <taxon>Amphibia</taxon>
        <taxon>Batrachia</taxon>
        <taxon>Caudata</taxon>
        <taxon>Salamandroidea</taxon>
        <taxon>Salamandridae</taxon>
        <taxon>Pleurodelinae</taxon>
        <taxon>Pleurodeles</taxon>
    </lineage>
</organism>
<dbReference type="AlphaFoldDB" id="A0AAV7WNH2"/>
<accession>A0AAV7WNH2</accession>
<dbReference type="InterPro" id="IPR043502">
    <property type="entry name" value="DNA/RNA_pol_sf"/>
</dbReference>
<proteinExistence type="predicted"/>
<comment type="caution">
    <text evidence="1">The sequence shown here is derived from an EMBL/GenBank/DDBJ whole genome shotgun (WGS) entry which is preliminary data.</text>
</comment>
<sequence length="256" mass="28725">MVRADESDVGREARPKSTFSVMGKNIELMVDLGSLYAIVPKSMWFENWPEVSLLPKYINPRGYQGAKINVLGYFVSSITFKSRNVEGKVYVADSGPLILGWAHQYDLHIVMDPHSVEKVLMVDDGSVNEILCETKDVFEEKLGELKGYVHRIKLCEGAVPVKDKVRRVPVVVRAEVKKLLNDMKENGIIEPVEAASWISPVVITRKSDGKPSFCVDLQSLNQFVATDVFPLPNINELLLLLKGGKYFSKLDLKKCI</sequence>
<dbReference type="InterPro" id="IPR021109">
    <property type="entry name" value="Peptidase_aspartic_dom_sf"/>
</dbReference>
<reference evidence="1" key="1">
    <citation type="journal article" date="2022" name="bioRxiv">
        <title>Sequencing and chromosome-scale assembly of the giantPleurodeles waltlgenome.</title>
        <authorList>
            <person name="Brown T."/>
            <person name="Elewa A."/>
            <person name="Iarovenko S."/>
            <person name="Subramanian E."/>
            <person name="Araus A.J."/>
            <person name="Petzold A."/>
            <person name="Susuki M."/>
            <person name="Suzuki K.-i.T."/>
            <person name="Hayashi T."/>
            <person name="Toyoda A."/>
            <person name="Oliveira C."/>
            <person name="Osipova E."/>
            <person name="Leigh N.D."/>
            <person name="Simon A."/>
            <person name="Yun M.H."/>
        </authorList>
    </citation>
    <scope>NUCLEOTIDE SEQUENCE</scope>
    <source>
        <strain evidence="1">20211129_DDA</strain>
        <tissue evidence="1">Liver</tissue>
    </source>
</reference>
<dbReference type="PANTHER" id="PTHR37984">
    <property type="entry name" value="PROTEIN CBG26694"/>
    <property type="match status" value="1"/>
</dbReference>
<dbReference type="EMBL" id="JANPWB010000001">
    <property type="protein sequence ID" value="KAJ1214286.1"/>
    <property type="molecule type" value="Genomic_DNA"/>
</dbReference>
<gene>
    <name evidence="1" type="ORF">NDU88_001909</name>
</gene>
<keyword evidence="2" id="KW-1185">Reference proteome</keyword>
<dbReference type="InterPro" id="IPR043128">
    <property type="entry name" value="Rev_trsase/Diguanyl_cyclase"/>
</dbReference>
<evidence type="ECO:0000313" key="2">
    <source>
        <dbReference type="Proteomes" id="UP001066276"/>
    </source>
</evidence>
<dbReference type="Proteomes" id="UP001066276">
    <property type="component" value="Chromosome 1_1"/>
</dbReference>